<sequence length="773" mass="86223">MKVNGTYVAALLEKANKFLIQHGKTFEVPKFSTDSRKVADFGKEAFVQEICSSLDGCEFKNSRKELLEALLDTYTDDQLNELSAALSDSFATNTYPVGEWFGLNNRITPSLTKKELVATQLLIEDLPEFISIEEMNKDKKDNEFKELFAPIVALGKAFAKTGDESIASIVKAAALESKHEKINKLAVVYADFFRKGLFHCIRSIELKDFLKTLENDEIKFPKISEEKRRDSIKYLSTYLSILNKYMDVDQKTGFWTINKEFEGKVTYFKVDIEEGSLLNSPKILKVAAIDVNHNQDIQQSLEQKGEYNEELEEKPVASTVGNEEKTLSGGFAPGFHLAQTKHEQKIDAKYNNELIENLKKVGVDLGPNGLNGVDLVSLFKMDNKRELGMDNSANKQAKKNSEDSPSQSLPSASSTSSGRSASALGTASSASKSGTASKTSAKSGTASSASSRSCSFSGSPSKSSKESPSTPMKTTTGKFFFKKLKSSPKTTTTGKKYCHVQASVPIKSDHSSDKFEVVLGITAINELNRGEDKHMFEFRAPVFIKSWQTCYSTWDEDDYKFEVGSMSNITERLLESHAYSGRIRAHPGLLNNDFVSFRTYAKYQAILRVNLEATNLQDANNEVPLLIAEIQKILASPDWFLCYQIAAYWEYVCPENTLQVDDVLNELWTKAAGKEENPSFNLIKNGLPKVFRAAMQRARGGLYGAMITDARCNLSQDLGSTPIVSKIGLKLDEFLVDEDIAAFATYFFKGYTREAAQVLFKTQFDDRNMNNFF</sequence>
<dbReference type="EMBL" id="BLLK01000003">
    <property type="protein sequence ID" value="GFH43543.1"/>
    <property type="molecule type" value="Genomic_DNA"/>
</dbReference>
<protein>
    <submittedName>
        <fullName evidence="2">Uncharacterized protein</fullName>
    </submittedName>
</protein>
<reference evidence="2 3" key="1">
    <citation type="journal article" date="2021" name="Sci. Rep.">
        <title>The genome of the diatom Chaetoceros tenuissimus carries an ancient integrated fragment of an extant virus.</title>
        <authorList>
            <person name="Hongo Y."/>
            <person name="Kimura K."/>
            <person name="Takaki Y."/>
            <person name="Yoshida Y."/>
            <person name="Baba S."/>
            <person name="Kobayashi G."/>
            <person name="Nagasaki K."/>
            <person name="Hano T."/>
            <person name="Tomaru Y."/>
        </authorList>
    </citation>
    <scope>NUCLEOTIDE SEQUENCE [LARGE SCALE GENOMIC DNA]</scope>
    <source>
        <strain evidence="2 3">NIES-3715</strain>
    </source>
</reference>
<gene>
    <name evidence="2" type="ORF">CTEN210_00016</name>
</gene>
<evidence type="ECO:0000313" key="2">
    <source>
        <dbReference type="EMBL" id="GFH43543.1"/>
    </source>
</evidence>
<evidence type="ECO:0000313" key="3">
    <source>
        <dbReference type="Proteomes" id="UP001054902"/>
    </source>
</evidence>
<name>A0AAD3CDG3_9STRA</name>
<keyword evidence="3" id="KW-1185">Reference proteome</keyword>
<dbReference type="AlphaFoldDB" id="A0AAD3CDG3"/>
<comment type="caution">
    <text evidence="2">The sequence shown here is derived from an EMBL/GenBank/DDBJ whole genome shotgun (WGS) entry which is preliminary data.</text>
</comment>
<accession>A0AAD3CDG3</accession>
<proteinExistence type="predicted"/>
<organism evidence="2 3">
    <name type="scientific">Chaetoceros tenuissimus</name>
    <dbReference type="NCBI Taxonomy" id="426638"/>
    <lineage>
        <taxon>Eukaryota</taxon>
        <taxon>Sar</taxon>
        <taxon>Stramenopiles</taxon>
        <taxon>Ochrophyta</taxon>
        <taxon>Bacillariophyta</taxon>
        <taxon>Coscinodiscophyceae</taxon>
        <taxon>Chaetocerotophycidae</taxon>
        <taxon>Chaetocerotales</taxon>
        <taxon>Chaetocerotaceae</taxon>
        <taxon>Chaetoceros</taxon>
    </lineage>
</organism>
<dbReference type="Proteomes" id="UP001054902">
    <property type="component" value="Unassembled WGS sequence"/>
</dbReference>
<feature type="compositionally biased region" description="Low complexity" evidence="1">
    <location>
        <begin position="404"/>
        <end position="474"/>
    </location>
</feature>
<evidence type="ECO:0000256" key="1">
    <source>
        <dbReference type="SAM" id="MobiDB-lite"/>
    </source>
</evidence>
<feature type="region of interest" description="Disordered" evidence="1">
    <location>
        <begin position="392"/>
        <end position="474"/>
    </location>
</feature>